<feature type="transmembrane region" description="Helical" evidence="1">
    <location>
        <begin position="250"/>
        <end position="272"/>
    </location>
</feature>
<feature type="transmembrane region" description="Helical" evidence="1">
    <location>
        <begin position="278"/>
        <end position="300"/>
    </location>
</feature>
<feature type="transmembrane region" description="Helical" evidence="1">
    <location>
        <begin position="48"/>
        <end position="72"/>
    </location>
</feature>
<dbReference type="EMBL" id="CAJNNW010037628">
    <property type="protein sequence ID" value="CAE8743320.1"/>
    <property type="molecule type" value="Genomic_DNA"/>
</dbReference>
<proteinExistence type="predicted"/>
<organism evidence="2 3">
    <name type="scientific">Polarella glacialis</name>
    <name type="common">Dinoflagellate</name>
    <dbReference type="NCBI Taxonomy" id="89957"/>
    <lineage>
        <taxon>Eukaryota</taxon>
        <taxon>Sar</taxon>
        <taxon>Alveolata</taxon>
        <taxon>Dinophyceae</taxon>
        <taxon>Suessiales</taxon>
        <taxon>Suessiaceae</taxon>
        <taxon>Polarella</taxon>
    </lineage>
</organism>
<evidence type="ECO:0000313" key="3">
    <source>
        <dbReference type="Proteomes" id="UP000626109"/>
    </source>
</evidence>
<keyword evidence="1" id="KW-1133">Transmembrane helix</keyword>
<name>A0A813M0K3_POLGL</name>
<sequence>MSQLNDRRAGRAAMMLGVGTVWAFCFSSTLPGPAAVGAQQAAGDTSEFITKVVGAAAQGAVAACVAAVLSAFTEPIVNRLLVERCTVSQAINSVKLQDCLKFFLTTFPTNMLKFPIFEVINMMLAFTSLSGSLRGIINGALFCTIMLPVTNYRFRKSMNLPIEPALLYQAYPPTLLRDIVYGWARGIFGGLLYKLMPGLATSFVGKAFLFGLTVTIACILSSPFNEWRGFWLQQPGKKLPMSQFFKPERYVRSTGVGATIMGISLMVGALLVPAAETLFGYFMANRIVGLVTLVAICLGYSKLIK</sequence>
<evidence type="ECO:0000256" key="1">
    <source>
        <dbReference type="SAM" id="Phobius"/>
    </source>
</evidence>
<keyword evidence="1" id="KW-0812">Transmembrane</keyword>
<reference evidence="2" key="1">
    <citation type="submission" date="2021-02" db="EMBL/GenBank/DDBJ databases">
        <authorList>
            <person name="Dougan E. K."/>
            <person name="Rhodes N."/>
            <person name="Thang M."/>
            <person name="Chan C."/>
        </authorList>
    </citation>
    <scope>NUCLEOTIDE SEQUENCE</scope>
</reference>
<evidence type="ECO:0008006" key="4">
    <source>
        <dbReference type="Google" id="ProtNLM"/>
    </source>
</evidence>
<feature type="transmembrane region" description="Helical" evidence="1">
    <location>
        <begin position="135"/>
        <end position="154"/>
    </location>
</feature>
<gene>
    <name evidence="2" type="ORF">PGLA2088_LOCUS51338</name>
</gene>
<dbReference type="Proteomes" id="UP000626109">
    <property type="component" value="Unassembled WGS sequence"/>
</dbReference>
<evidence type="ECO:0000313" key="2">
    <source>
        <dbReference type="EMBL" id="CAE8743320.1"/>
    </source>
</evidence>
<protein>
    <recommendedName>
        <fullName evidence="4">ADP,ATP carrier protein</fullName>
    </recommendedName>
</protein>
<feature type="transmembrane region" description="Helical" evidence="1">
    <location>
        <begin position="199"/>
        <end position="220"/>
    </location>
</feature>
<keyword evidence="1" id="KW-0472">Membrane</keyword>
<accession>A0A813M0K3</accession>
<dbReference type="AlphaFoldDB" id="A0A813M0K3"/>
<comment type="caution">
    <text evidence="2">The sequence shown here is derived from an EMBL/GenBank/DDBJ whole genome shotgun (WGS) entry which is preliminary data.</text>
</comment>